<gene>
    <name evidence="13" type="ORF">CKO45_00875</name>
</gene>
<protein>
    <submittedName>
        <fullName evidence="13">Cation transporter</fullName>
    </submittedName>
</protein>
<evidence type="ECO:0000259" key="11">
    <source>
        <dbReference type="Pfam" id="PF01545"/>
    </source>
</evidence>
<evidence type="ECO:0000256" key="7">
    <source>
        <dbReference type="ARBA" id="ARBA00023065"/>
    </source>
</evidence>
<feature type="transmembrane region" description="Helical" evidence="10">
    <location>
        <begin position="55"/>
        <end position="79"/>
    </location>
</feature>
<comment type="similarity">
    <text evidence="2">Belongs to the cation diffusion facilitator (CDF) transporter (TC 2.A.4) family. SLC30A subfamily.</text>
</comment>
<evidence type="ECO:0000259" key="12">
    <source>
        <dbReference type="Pfam" id="PF16916"/>
    </source>
</evidence>
<dbReference type="InterPro" id="IPR036837">
    <property type="entry name" value="Cation_efflux_CTD_sf"/>
</dbReference>
<dbReference type="Proteomes" id="UP000697995">
    <property type="component" value="Unassembled WGS sequence"/>
</dbReference>
<evidence type="ECO:0000256" key="3">
    <source>
        <dbReference type="ARBA" id="ARBA00022448"/>
    </source>
</evidence>
<evidence type="ECO:0000313" key="14">
    <source>
        <dbReference type="Proteomes" id="UP000697995"/>
    </source>
</evidence>
<feature type="transmembrane region" description="Helical" evidence="10">
    <location>
        <begin position="221"/>
        <end position="238"/>
    </location>
</feature>
<evidence type="ECO:0000256" key="4">
    <source>
        <dbReference type="ARBA" id="ARBA00022692"/>
    </source>
</evidence>
<dbReference type="InterPro" id="IPR050681">
    <property type="entry name" value="CDF/SLC30A"/>
</dbReference>
<feature type="transmembrane region" description="Helical" evidence="10">
    <location>
        <begin position="189"/>
        <end position="215"/>
    </location>
</feature>
<proteinExistence type="inferred from homology"/>
<feature type="region of interest" description="Disordered" evidence="9">
    <location>
        <begin position="1"/>
        <end position="51"/>
    </location>
</feature>
<keyword evidence="14" id="KW-1185">Reference proteome</keyword>
<comment type="caution">
    <text evidence="13">The sequence shown here is derived from an EMBL/GenBank/DDBJ whole genome shotgun (WGS) entry which is preliminary data.</text>
</comment>
<keyword evidence="6 10" id="KW-1133">Transmembrane helix</keyword>
<dbReference type="SUPFAM" id="SSF160240">
    <property type="entry name" value="Cation efflux protein cytoplasmic domain-like"/>
    <property type="match status" value="1"/>
</dbReference>
<reference evidence="13 14" key="1">
    <citation type="journal article" date="2020" name="Microorganisms">
        <title>Osmotic Adaptation and Compatible Solute Biosynthesis of Phototrophic Bacteria as Revealed from Genome Analyses.</title>
        <authorList>
            <person name="Imhoff J.F."/>
            <person name="Rahn T."/>
            <person name="Kunzel S."/>
            <person name="Keller A."/>
            <person name="Neulinger S.C."/>
        </authorList>
    </citation>
    <scope>NUCLEOTIDE SEQUENCE [LARGE SCALE GENOMIC DNA]</scope>
    <source>
        <strain evidence="13 14">DSM 15382</strain>
    </source>
</reference>
<accession>A0ABS1CQY3</accession>
<feature type="compositionally biased region" description="Basic residues" evidence="9">
    <location>
        <begin position="7"/>
        <end position="17"/>
    </location>
</feature>
<keyword evidence="4 10" id="KW-0812">Transmembrane</keyword>
<dbReference type="InterPro" id="IPR002524">
    <property type="entry name" value="Cation_efflux"/>
</dbReference>
<feature type="compositionally biased region" description="Basic and acidic residues" evidence="9">
    <location>
        <begin position="18"/>
        <end position="41"/>
    </location>
</feature>
<keyword evidence="8 10" id="KW-0472">Membrane</keyword>
<dbReference type="RefSeq" id="WP_133218093.1">
    <property type="nucleotide sequence ID" value="NZ_NRSG01000003.1"/>
</dbReference>
<evidence type="ECO:0000313" key="13">
    <source>
        <dbReference type="EMBL" id="MBK1656778.1"/>
    </source>
</evidence>
<dbReference type="InterPro" id="IPR027469">
    <property type="entry name" value="Cation_efflux_TMD_sf"/>
</dbReference>
<keyword evidence="3" id="KW-0813">Transport</keyword>
<feature type="domain" description="Cation efflux protein cytoplasmic" evidence="12">
    <location>
        <begin position="251"/>
        <end position="322"/>
    </location>
</feature>
<dbReference type="SUPFAM" id="SSF161111">
    <property type="entry name" value="Cation efflux protein transmembrane domain-like"/>
    <property type="match status" value="1"/>
</dbReference>
<dbReference type="NCBIfam" id="TIGR01297">
    <property type="entry name" value="CDF"/>
    <property type="match status" value="1"/>
</dbReference>
<dbReference type="Pfam" id="PF01545">
    <property type="entry name" value="Cation_efflux"/>
    <property type="match status" value="1"/>
</dbReference>
<keyword evidence="7" id="KW-0406">Ion transport</keyword>
<evidence type="ECO:0000256" key="8">
    <source>
        <dbReference type="ARBA" id="ARBA00023136"/>
    </source>
</evidence>
<sequence length="338" mass="35113">MSEQPHRHGAPHPHRHAHDHDGPGSGHHDHGHDHSGHDHGPGGHHHGPMPGERGFVPAIGLNLGFVVLEVAAGLLGGSLALLADAGHNLSDVLGLVLAWIAARLTRRLPTGRRTYGWHRGTILAALANAMLLLVAVGAIALESIRRLIEPAPVETGLMLWVAAAGIVVNGGTALFFARGREADLNRRGAYLHLLADAGVSAGVVLGALLIGATGWLWVDPVLGLVIAGVILLGTWGLLRESVDLAMDAVPRGIDPAAVQEFLAAQPGVQEVHDLHIWALSTTETALTAHLVRPGGADDAFLAGLCGALRSRFGIGHSTLQVESGDPAHSCALAPAHTL</sequence>
<feature type="transmembrane region" description="Helical" evidence="10">
    <location>
        <begin position="157"/>
        <end position="177"/>
    </location>
</feature>
<evidence type="ECO:0000256" key="2">
    <source>
        <dbReference type="ARBA" id="ARBA00008873"/>
    </source>
</evidence>
<feature type="transmembrane region" description="Helical" evidence="10">
    <location>
        <begin position="122"/>
        <end position="141"/>
    </location>
</feature>
<keyword evidence="5" id="KW-0862">Zinc</keyword>
<dbReference type="EMBL" id="NRSG01000003">
    <property type="protein sequence ID" value="MBK1656778.1"/>
    <property type="molecule type" value="Genomic_DNA"/>
</dbReference>
<organism evidence="13 14">
    <name type="scientific">Paracraurococcus ruber</name>
    <dbReference type="NCBI Taxonomy" id="77675"/>
    <lineage>
        <taxon>Bacteria</taxon>
        <taxon>Pseudomonadati</taxon>
        <taxon>Pseudomonadota</taxon>
        <taxon>Alphaproteobacteria</taxon>
        <taxon>Acetobacterales</taxon>
        <taxon>Roseomonadaceae</taxon>
        <taxon>Paracraurococcus</taxon>
    </lineage>
</organism>
<name>A0ABS1CQY3_9PROT</name>
<evidence type="ECO:0000256" key="10">
    <source>
        <dbReference type="SAM" id="Phobius"/>
    </source>
</evidence>
<dbReference type="InterPro" id="IPR027470">
    <property type="entry name" value="Cation_efflux_CTD"/>
</dbReference>
<evidence type="ECO:0000256" key="5">
    <source>
        <dbReference type="ARBA" id="ARBA00022906"/>
    </source>
</evidence>
<dbReference type="Gene3D" id="1.20.1510.10">
    <property type="entry name" value="Cation efflux protein transmembrane domain"/>
    <property type="match status" value="1"/>
</dbReference>
<dbReference type="InterPro" id="IPR058533">
    <property type="entry name" value="Cation_efflux_TM"/>
</dbReference>
<dbReference type="Pfam" id="PF16916">
    <property type="entry name" value="ZT_dimer"/>
    <property type="match status" value="1"/>
</dbReference>
<feature type="domain" description="Cation efflux protein transmembrane" evidence="11">
    <location>
        <begin position="58"/>
        <end position="243"/>
    </location>
</feature>
<evidence type="ECO:0000256" key="6">
    <source>
        <dbReference type="ARBA" id="ARBA00022989"/>
    </source>
</evidence>
<evidence type="ECO:0000256" key="1">
    <source>
        <dbReference type="ARBA" id="ARBA00004141"/>
    </source>
</evidence>
<comment type="subcellular location">
    <subcellularLocation>
        <location evidence="1">Membrane</location>
        <topology evidence="1">Multi-pass membrane protein</topology>
    </subcellularLocation>
</comment>
<dbReference type="PANTHER" id="PTHR11562">
    <property type="entry name" value="CATION EFFLUX PROTEIN/ ZINC TRANSPORTER"/>
    <property type="match status" value="1"/>
</dbReference>
<feature type="transmembrane region" description="Helical" evidence="10">
    <location>
        <begin position="85"/>
        <end position="102"/>
    </location>
</feature>
<keyword evidence="5" id="KW-0864">Zinc transport</keyword>
<dbReference type="PANTHER" id="PTHR11562:SF17">
    <property type="entry name" value="RE54080P-RELATED"/>
    <property type="match status" value="1"/>
</dbReference>
<evidence type="ECO:0000256" key="9">
    <source>
        <dbReference type="SAM" id="MobiDB-lite"/>
    </source>
</evidence>